<feature type="compositionally biased region" description="Low complexity" evidence="8">
    <location>
        <begin position="1"/>
        <end position="30"/>
    </location>
</feature>
<reference evidence="9 10" key="1">
    <citation type="submission" date="2020-09" db="EMBL/GenBank/DDBJ databases">
        <title>Flavimobilis rhizosphaerae sp. nov., isolated from rhizosphere soil of Spartina alterniflora.</title>
        <authorList>
            <person name="Hanqin C."/>
        </authorList>
    </citation>
    <scope>NUCLEOTIDE SEQUENCE [LARGE SCALE GENOMIC DNA]</scope>
    <source>
        <strain evidence="9 10">GY 10621</strain>
    </source>
</reference>
<comment type="similarity">
    <text evidence="7">Belongs to the transglycosylase MltG family.</text>
</comment>
<keyword evidence="5 7" id="KW-0456">Lyase</keyword>
<feature type="transmembrane region" description="Helical" evidence="7">
    <location>
        <begin position="42"/>
        <end position="62"/>
    </location>
</feature>
<keyword evidence="3 7" id="KW-1133">Transmembrane helix</keyword>
<keyword evidence="10" id="KW-1185">Reference proteome</keyword>
<organism evidence="9 10">
    <name type="scientific">Flavimobilis rhizosphaerae</name>
    <dbReference type="NCBI Taxonomy" id="2775421"/>
    <lineage>
        <taxon>Bacteria</taxon>
        <taxon>Bacillati</taxon>
        <taxon>Actinomycetota</taxon>
        <taxon>Actinomycetes</taxon>
        <taxon>Micrococcales</taxon>
        <taxon>Jonesiaceae</taxon>
        <taxon>Flavimobilis</taxon>
    </lineage>
</organism>
<keyword evidence="1 7" id="KW-1003">Cell membrane</keyword>
<evidence type="ECO:0000256" key="8">
    <source>
        <dbReference type="SAM" id="MobiDB-lite"/>
    </source>
</evidence>
<dbReference type="NCBIfam" id="TIGR00247">
    <property type="entry name" value="endolytic transglycosylase MltG"/>
    <property type="match status" value="1"/>
</dbReference>
<evidence type="ECO:0000256" key="1">
    <source>
        <dbReference type="ARBA" id="ARBA00022475"/>
    </source>
</evidence>
<evidence type="ECO:0000256" key="2">
    <source>
        <dbReference type="ARBA" id="ARBA00022692"/>
    </source>
</evidence>
<evidence type="ECO:0000256" key="6">
    <source>
        <dbReference type="ARBA" id="ARBA00023316"/>
    </source>
</evidence>
<keyword evidence="2 7" id="KW-0812">Transmembrane</keyword>
<evidence type="ECO:0000256" key="4">
    <source>
        <dbReference type="ARBA" id="ARBA00023136"/>
    </source>
</evidence>
<evidence type="ECO:0000256" key="7">
    <source>
        <dbReference type="HAMAP-Rule" id="MF_02065"/>
    </source>
</evidence>
<comment type="caution">
    <text evidence="9">The sequence shown here is derived from an EMBL/GenBank/DDBJ whole genome shotgun (WGS) entry which is preliminary data.</text>
</comment>
<proteinExistence type="inferred from homology"/>
<dbReference type="RefSeq" id="WP_192281846.1">
    <property type="nucleotide sequence ID" value="NZ_JACZDF010000008.1"/>
</dbReference>
<dbReference type="Proteomes" id="UP000642107">
    <property type="component" value="Unassembled WGS sequence"/>
</dbReference>
<keyword evidence="6 7" id="KW-0961">Cell wall biogenesis/degradation</keyword>
<sequence>MTDLFSQPQPRAPQASQPARSRAASRNNPAARRRRKQRRMRLAVIIVAALVVVGGTGVFLAGKLPELFSTEKVVADYPGPGSGEALVKVPRGASNSAIGAALVDAGVVKSQEAFAEALSAHATAQGTAAVLSYGTYSLKEGMTAKDALAAMLDRKNLKQDGVTVIEGRWVSETFERLSSVTGIPLENFEKAAEDTDALGLPEVAKGDLEGWLAPATYPFESDTTAEDLLSTMIAKQKTVLDDLGVDLKDAHELLTKASIVEAESHADDRAKVARVIENRLEQGWTLGMDSTVLYILGKRSADMGISKADLDNDSPYNTRKHAGLPPGPIGSPGKASIEAALKPEPGNWMFFVTVNGETGETVFSETAVEHAAAKLRFQEWQKDYNERMAAKENDEETSE</sequence>
<dbReference type="PANTHER" id="PTHR30518:SF2">
    <property type="entry name" value="ENDOLYTIC MUREIN TRANSGLYCOSYLASE"/>
    <property type="match status" value="1"/>
</dbReference>
<dbReference type="PANTHER" id="PTHR30518">
    <property type="entry name" value="ENDOLYTIC MUREIN TRANSGLYCOSYLASE"/>
    <property type="match status" value="1"/>
</dbReference>
<dbReference type="HAMAP" id="MF_02065">
    <property type="entry name" value="MltG"/>
    <property type="match status" value="1"/>
</dbReference>
<dbReference type="EMBL" id="JACZDF010000008">
    <property type="protein sequence ID" value="MBD9700369.1"/>
    <property type="molecule type" value="Genomic_DNA"/>
</dbReference>
<feature type="region of interest" description="Disordered" evidence="8">
    <location>
        <begin position="312"/>
        <end position="331"/>
    </location>
</feature>
<comment type="function">
    <text evidence="7">Functions as a peptidoglycan terminase that cleaves nascent peptidoglycan strands endolytically to terminate their elongation.</text>
</comment>
<protein>
    <recommendedName>
        <fullName evidence="7">Endolytic murein transglycosylase</fullName>
        <ecNumber evidence="7">4.2.2.29</ecNumber>
    </recommendedName>
    <alternativeName>
        <fullName evidence="7">Peptidoglycan lytic transglycosylase</fullName>
    </alternativeName>
    <alternativeName>
        <fullName evidence="7">Peptidoglycan polymerization terminase</fullName>
    </alternativeName>
</protein>
<keyword evidence="4 7" id="KW-0472">Membrane</keyword>
<evidence type="ECO:0000313" key="9">
    <source>
        <dbReference type="EMBL" id="MBD9700369.1"/>
    </source>
</evidence>
<comment type="catalytic activity">
    <reaction evidence="7">
        <text>a peptidoglycan chain = a peptidoglycan chain with N-acetyl-1,6-anhydromuramyl-[peptide] at the reducing end + a peptidoglycan chain with N-acetylglucosamine at the non-reducing end.</text>
        <dbReference type="EC" id="4.2.2.29"/>
    </reaction>
</comment>
<evidence type="ECO:0000256" key="3">
    <source>
        <dbReference type="ARBA" id="ARBA00022989"/>
    </source>
</evidence>
<evidence type="ECO:0000313" key="10">
    <source>
        <dbReference type="Proteomes" id="UP000642107"/>
    </source>
</evidence>
<dbReference type="InterPro" id="IPR003770">
    <property type="entry name" value="MLTG-like"/>
</dbReference>
<dbReference type="CDD" id="cd08010">
    <property type="entry name" value="MltG_like"/>
    <property type="match status" value="1"/>
</dbReference>
<gene>
    <name evidence="7 9" type="primary">mltG</name>
    <name evidence="9" type="ORF">IGS67_12880</name>
</gene>
<evidence type="ECO:0000256" key="5">
    <source>
        <dbReference type="ARBA" id="ARBA00023239"/>
    </source>
</evidence>
<dbReference type="Pfam" id="PF02618">
    <property type="entry name" value="YceG"/>
    <property type="match status" value="1"/>
</dbReference>
<dbReference type="Gene3D" id="3.30.1490.480">
    <property type="entry name" value="Endolytic murein transglycosylase"/>
    <property type="match status" value="1"/>
</dbReference>
<feature type="region of interest" description="Disordered" evidence="8">
    <location>
        <begin position="1"/>
        <end position="36"/>
    </location>
</feature>
<name>A0ABR9DTA2_9MICO</name>
<accession>A0ABR9DTA2</accession>
<dbReference type="EC" id="4.2.2.29" evidence="7"/>
<feature type="site" description="Important for catalytic activity" evidence="7">
    <location>
        <position position="263"/>
    </location>
</feature>
<comment type="subcellular location">
    <subcellularLocation>
        <location evidence="7">Cell membrane</location>
        <topology evidence="7">Single-pass membrane protein</topology>
    </subcellularLocation>
</comment>